<accession>A0A5C4J6P2</accession>
<proteinExistence type="predicted"/>
<dbReference type="InterPro" id="IPR039708">
    <property type="entry name" value="MT1774/Rv1733c-like"/>
</dbReference>
<gene>
    <name evidence="2" type="ORF">ETD83_26935</name>
</gene>
<keyword evidence="3" id="KW-1185">Reference proteome</keyword>
<evidence type="ECO:0000313" key="3">
    <source>
        <dbReference type="Proteomes" id="UP000309174"/>
    </source>
</evidence>
<reference evidence="2 3" key="1">
    <citation type="submission" date="2019-05" db="EMBL/GenBank/DDBJ databases">
        <title>Draft genome sequence of Actinomadura sp. 14C53.</title>
        <authorList>
            <person name="Saricaoglu S."/>
            <person name="Isik K."/>
        </authorList>
    </citation>
    <scope>NUCLEOTIDE SEQUENCE [LARGE SCALE GENOMIC DNA]</scope>
    <source>
        <strain evidence="2 3">14C53</strain>
    </source>
</reference>
<evidence type="ECO:0000313" key="2">
    <source>
        <dbReference type="EMBL" id="TMQ92638.1"/>
    </source>
</evidence>
<name>A0A5C4J6P2_9ACTN</name>
<sequence length="204" mass="22278">MRRSGTGCGGTPLARVRRRLGLERNELRRRVDRVQRAVALGLLVLLLAAAPPLAAWTVSWSYDAGSRAESTERANRHQVVATVTSTGGIGTSGDRYIHETVQASWPGADGKPRVGTLPSWKNAKAGAQRTIWVDREGDPTVRPRPHSRTVTDAAYAGAATVLACGAPLLLAYVLVRRRCDRHRDELWEADWARMDADAGHNPRS</sequence>
<feature type="transmembrane region" description="Helical" evidence="1">
    <location>
        <begin position="153"/>
        <end position="175"/>
    </location>
</feature>
<dbReference type="Proteomes" id="UP000309174">
    <property type="component" value="Unassembled WGS sequence"/>
</dbReference>
<organism evidence="2 3">
    <name type="scientific">Actinomadura soli</name>
    <dbReference type="NCBI Taxonomy" id="2508997"/>
    <lineage>
        <taxon>Bacteria</taxon>
        <taxon>Bacillati</taxon>
        <taxon>Actinomycetota</taxon>
        <taxon>Actinomycetes</taxon>
        <taxon>Streptosporangiales</taxon>
        <taxon>Thermomonosporaceae</taxon>
        <taxon>Actinomadura</taxon>
    </lineage>
</organism>
<dbReference type="EMBL" id="VCKW01000160">
    <property type="protein sequence ID" value="TMQ92638.1"/>
    <property type="molecule type" value="Genomic_DNA"/>
</dbReference>
<dbReference type="OrthoDB" id="3542690at2"/>
<dbReference type="PANTHER" id="PTHR42305">
    <property type="entry name" value="MEMBRANE PROTEIN RV1733C-RELATED"/>
    <property type="match status" value="1"/>
</dbReference>
<keyword evidence="1" id="KW-1133">Transmembrane helix</keyword>
<dbReference type="RefSeq" id="WP_138648006.1">
    <property type="nucleotide sequence ID" value="NZ_VCKW01000160.1"/>
</dbReference>
<evidence type="ECO:0000256" key="1">
    <source>
        <dbReference type="SAM" id="Phobius"/>
    </source>
</evidence>
<comment type="caution">
    <text evidence="2">The sequence shown here is derived from an EMBL/GenBank/DDBJ whole genome shotgun (WGS) entry which is preliminary data.</text>
</comment>
<keyword evidence="1" id="KW-0472">Membrane</keyword>
<dbReference type="PANTHER" id="PTHR42305:SF1">
    <property type="entry name" value="MEMBRANE PROTEIN RV1733C-RELATED"/>
    <property type="match status" value="1"/>
</dbReference>
<protein>
    <submittedName>
        <fullName evidence="2">Uncharacterized protein</fullName>
    </submittedName>
</protein>
<feature type="transmembrane region" description="Helical" evidence="1">
    <location>
        <begin position="37"/>
        <end position="58"/>
    </location>
</feature>
<keyword evidence="1" id="KW-0812">Transmembrane</keyword>
<dbReference type="AlphaFoldDB" id="A0A5C4J6P2"/>